<feature type="transmembrane region" description="Helical" evidence="17">
    <location>
        <begin position="228"/>
        <end position="253"/>
    </location>
</feature>
<dbReference type="InParanoid" id="F7F8N3"/>
<dbReference type="Proteomes" id="UP000008225">
    <property type="component" value="Chromosome 5"/>
</dbReference>
<feature type="chain" id="PRO_5035276612" description="Allergin-1" evidence="18">
    <location>
        <begin position="20"/>
        <end position="375"/>
    </location>
</feature>
<keyword evidence="7 17" id="KW-0472">Membrane</keyword>
<evidence type="ECO:0000256" key="14">
    <source>
        <dbReference type="ARBA" id="ARBA00077496"/>
    </source>
</evidence>
<dbReference type="SUPFAM" id="SSF48726">
    <property type="entry name" value="Immunoglobulin"/>
    <property type="match status" value="2"/>
</dbReference>
<comment type="function">
    <text evidence="11">Immunoglobulin-like receptor which plays an inhibitory role in degranulation of mast cells. Negatively regulates IgE-mediated mast cell activation and suppresses the type I immediate hypersensitivity reaction.</text>
</comment>
<evidence type="ECO:0000256" key="15">
    <source>
        <dbReference type="ARBA" id="ARBA00082595"/>
    </source>
</evidence>
<evidence type="ECO:0000256" key="3">
    <source>
        <dbReference type="ARBA" id="ARBA00022553"/>
    </source>
</evidence>
<keyword evidence="9" id="KW-0325">Glycoprotein</keyword>
<comment type="subcellular location">
    <subcellularLocation>
        <location evidence="1">Cell membrane</location>
        <topology evidence="1">Single-pass type I membrane protein</topology>
    </subcellularLocation>
</comment>
<evidence type="ECO:0000256" key="16">
    <source>
        <dbReference type="ARBA" id="ARBA00082784"/>
    </source>
</evidence>
<evidence type="ECO:0000313" key="20">
    <source>
        <dbReference type="Proteomes" id="UP000008225"/>
    </source>
</evidence>
<dbReference type="STRING" id="9483.ENSCJAP00000035737"/>
<evidence type="ECO:0000256" key="10">
    <source>
        <dbReference type="ARBA" id="ARBA00023319"/>
    </source>
</evidence>
<evidence type="ECO:0000256" key="18">
    <source>
        <dbReference type="SAM" id="SignalP"/>
    </source>
</evidence>
<evidence type="ECO:0000256" key="9">
    <source>
        <dbReference type="ARBA" id="ARBA00023180"/>
    </source>
</evidence>
<reference evidence="19" key="3">
    <citation type="submission" date="2025-09" db="UniProtKB">
        <authorList>
            <consortium name="Ensembl"/>
        </authorList>
    </citation>
    <scope>IDENTIFICATION</scope>
</reference>
<evidence type="ECO:0000256" key="13">
    <source>
        <dbReference type="ARBA" id="ARBA00069405"/>
    </source>
</evidence>
<proteinExistence type="predicted"/>
<dbReference type="eggNOG" id="ENOG502S5BW">
    <property type="taxonomic scope" value="Eukaryota"/>
</dbReference>
<organism evidence="19 20">
    <name type="scientific">Callithrix jacchus</name>
    <name type="common">White-tufted-ear marmoset</name>
    <name type="synonym">Simia Jacchus</name>
    <dbReference type="NCBI Taxonomy" id="9483"/>
    <lineage>
        <taxon>Eukaryota</taxon>
        <taxon>Metazoa</taxon>
        <taxon>Chordata</taxon>
        <taxon>Craniata</taxon>
        <taxon>Vertebrata</taxon>
        <taxon>Euteleostomi</taxon>
        <taxon>Mammalia</taxon>
        <taxon>Eutheria</taxon>
        <taxon>Euarchontoglires</taxon>
        <taxon>Primates</taxon>
        <taxon>Haplorrhini</taxon>
        <taxon>Platyrrhini</taxon>
        <taxon>Cebidae</taxon>
        <taxon>Callitrichinae</taxon>
        <taxon>Callithrix</taxon>
        <taxon>Callithrix</taxon>
    </lineage>
</organism>
<gene>
    <name evidence="19" type="primary">MILR1</name>
</gene>
<evidence type="ECO:0000256" key="11">
    <source>
        <dbReference type="ARBA" id="ARBA00058027"/>
    </source>
</evidence>
<feature type="signal peptide" evidence="18">
    <location>
        <begin position="1"/>
        <end position="19"/>
    </location>
</feature>
<keyword evidence="20" id="KW-1185">Reference proteome</keyword>
<dbReference type="InterPro" id="IPR013783">
    <property type="entry name" value="Ig-like_fold"/>
</dbReference>
<evidence type="ECO:0000256" key="17">
    <source>
        <dbReference type="SAM" id="Phobius"/>
    </source>
</evidence>
<protein>
    <recommendedName>
        <fullName evidence="13">Allergin-1</fullName>
    </recommendedName>
    <alternativeName>
        <fullName evidence="16">Allergy inhibitory receptor 1</fullName>
    </alternativeName>
    <alternativeName>
        <fullName evidence="14">Mast cell antigen 32</fullName>
    </alternativeName>
    <alternativeName>
        <fullName evidence="15">Mast cell immunoglobulin-like receptor 1</fullName>
    </alternativeName>
</protein>
<evidence type="ECO:0000256" key="1">
    <source>
        <dbReference type="ARBA" id="ARBA00004251"/>
    </source>
</evidence>
<keyword evidence="8" id="KW-1015">Disulfide bond</keyword>
<dbReference type="GO" id="GO:0005886">
    <property type="term" value="C:plasma membrane"/>
    <property type="evidence" value="ECO:0007669"/>
    <property type="project" value="UniProtKB-SubCell"/>
</dbReference>
<evidence type="ECO:0000256" key="12">
    <source>
        <dbReference type="ARBA" id="ARBA00062286"/>
    </source>
</evidence>
<keyword evidence="6 17" id="KW-1133">Transmembrane helix</keyword>
<reference evidence="19" key="2">
    <citation type="submission" date="2025-08" db="UniProtKB">
        <authorList>
            <consortium name="Ensembl"/>
        </authorList>
    </citation>
    <scope>IDENTIFICATION</scope>
</reference>
<keyword evidence="4 17" id="KW-0812">Transmembrane</keyword>
<dbReference type="GeneTree" id="ENSGT01050000244808"/>
<name>F7F8N3_CALJA</name>
<evidence type="ECO:0000256" key="7">
    <source>
        <dbReference type="ARBA" id="ARBA00023136"/>
    </source>
</evidence>
<keyword evidence="2" id="KW-1003">Cell membrane</keyword>
<dbReference type="FunCoup" id="F7F8N3">
    <property type="interactions" value="327"/>
</dbReference>
<comment type="subunit">
    <text evidence="12">Monomer. Interacts (tyrosine-phosphorylated) with PTPN6, PTPN11 and INPP5D.</text>
</comment>
<dbReference type="Gene3D" id="2.60.40.10">
    <property type="entry name" value="Immunoglobulins"/>
    <property type="match status" value="2"/>
</dbReference>
<keyword evidence="5 18" id="KW-0732">Signal</keyword>
<dbReference type="OMA" id="HEIHYAT"/>
<evidence type="ECO:0000256" key="6">
    <source>
        <dbReference type="ARBA" id="ARBA00022989"/>
    </source>
</evidence>
<evidence type="ECO:0000256" key="2">
    <source>
        <dbReference type="ARBA" id="ARBA00022475"/>
    </source>
</evidence>
<dbReference type="Ensembl" id="ENSCJAT00000037740.4">
    <property type="protein sequence ID" value="ENSCJAP00000035737.3"/>
    <property type="gene ID" value="ENSCJAG00000019250.5"/>
</dbReference>
<dbReference type="InterPro" id="IPR036179">
    <property type="entry name" value="Ig-like_dom_sf"/>
</dbReference>
<keyword evidence="3" id="KW-0597">Phosphoprotein</keyword>
<evidence type="ECO:0000256" key="8">
    <source>
        <dbReference type="ARBA" id="ARBA00023157"/>
    </source>
</evidence>
<dbReference type="HOGENOM" id="CLU_069833_0_0_1"/>
<accession>F7F8N3</accession>
<sequence length="375" mass="41879">MWSHLNKLLFWAMLSSVTCEKAVLDCEAMKTNEFPSPCLDSETNVVMKGQNVSMFCSHKNKSLQITYSLFRSKIHLGTQDGKGEPVIFNLSITGAHESGPYKCKAQVSNCSKYSPSFNFIIVDPVTAPVLNITVIQTETDQHITLHCLSVNGSLPINYIFYENHVAISPVISKYNREPAEFNLTRKNPREEAAYRCGAKNRLPNYTAYSQPVTMPSTGWDSCPFCLELLLPGLLLPLLVIMVVMILILAFWILPKYKARKAMRNNLARDCGASPMEAGIYANIHQNQAKKESVPEVGSRLCVSTAQDGARHSQELQYANPVFRDVAPRQQGEPQLGIRGAGEMRQMVPVMSPYSGASGVREWGGWQPHRHTTRNQ</sequence>
<evidence type="ECO:0000256" key="5">
    <source>
        <dbReference type="ARBA" id="ARBA00022729"/>
    </source>
</evidence>
<dbReference type="AlphaFoldDB" id="F7F8N3"/>
<dbReference type="FunFam" id="2.60.40.10:FF:001338">
    <property type="entry name" value="MILR1 isoform 7"/>
    <property type="match status" value="1"/>
</dbReference>
<evidence type="ECO:0000256" key="4">
    <source>
        <dbReference type="ARBA" id="ARBA00022692"/>
    </source>
</evidence>
<evidence type="ECO:0000313" key="19">
    <source>
        <dbReference type="Ensembl" id="ENSCJAP00000035737.3"/>
    </source>
</evidence>
<dbReference type="Bgee" id="ENSCJAG00000019250">
    <property type="expression patterns" value="Expressed in kidney and 1 other cell type or tissue"/>
</dbReference>
<keyword evidence="10" id="KW-0393">Immunoglobulin domain</keyword>
<reference evidence="19" key="1">
    <citation type="submission" date="2009-03" db="EMBL/GenBank/DDBJ databases">
        <authorList>
            <person name="Warren W."/>
            <person name="Ye L."/>
            <person name="Minx P."/>
            <person name="Worley K."/>
            <person name="Gibbs R."/>
            <person name="Wilson R.K."/>
        </authorList>
    </citation>
    <scope>NUCLEOTIDE SEQUENCE [LARGE SCALE GENOMIC DNA]</scope>
</reference>